<comment type="caution">
    <text evidence="3">The sequence shown here is derived from an EMBL/GenBank/DDBJ whole genome shotgun (WGS) entry which is preliminary data.</text>
</comment>
<accession>A0A4R6S1C1</accession>
<name>A0A4R6S1C1_9MICO</name>
<dbReference type="EMBL" id="SNYA01000004">
    <property type="protein sequence ID" value="TDP92425.1"/>
    <property type="molecule type" value="Genomic_DNA"/>
</dbReference>
<proteinExistence type="predicted"/>
<evidence type="ECO:0000256" key="2">
    <source>
        <dbReference type="SAM" id="Phobius"/>
    </source>
</evidence>
<keyword evidence="2" id="KW-0812">Transmembrane</keyword>
<feature type="region of interest" description="Disordered" evidence="1">
    <location>
        <begin position="63"/>
        <end position="97"/>
    </location>
</feature>
<feature type="transmembrane region" description="Helical" evidence="2">
    <location>
        <begin position="6"/>
        <end position="26"/>
    </location>
</feature>
<dbReference type="AlphaFoldDB" id="A0A4R6S1C1"/>
<organism evidence="3 4">
    <name type="scientific">Leucobacter luti</name>
    <dbReference type="NCBI Taxonomy" id="340320"/>
    <lineage>
        <taxon>Bacteria</taxon>
        <taxon>Bacillati</taxon>
        <taxon>Actinomycetota</taxon>
        <taxon>Actinomycetes</taxon>
        <taxon>Micrococcales</taxon>
        <taxon>Microbacteriaceae</taxon>
        <taxon>Leucobacter</taxon>
    </lineage>
</organism>
<reference evidence="3 4" key="1">
    <citation type="submission" date="2019-03" db="EMBL/GenBank/DDBJ databases">
        <title>Genomic analyses of the natural microbiome of Caenorhabditis elegans.</title>
        <authorList>
            <person name="Samuel B."/>
        </authorList>
    </citation>
    <scope>NUCLEOTIDE SEQUENCE [LARGE SCALE GENOMIC DNA]</scope>
    <source>
        <strain evidence="3 4">JUb18</strain>
    </source>
</reference>
<dbReference type="OrthoDB" id="3259637at2"/>
<evidence type="ECO:0000256" key="1">
    <source>
        <dbReference type="SAM" id="MobiDB-lite"/>
    </source>
</evidence>
<evidence type="ECO:0000313" key="4">
    <source>
        <dbReference type="Proteomes" id="UP000295601"/>
    </source>
</evidence>
<sequence>MPWWLTLLVVIVGVVVVDRVLLWFEVRGWIFYRKRKPTGGGSAALGVAAELFQPSQHSAVQELQEQSRRMEDVGDADPLDRRKTALESPDTDSKTHP</sequence>
<keyword evidence="2" id="KW-0472">Membrane</keyword>
<keyword evidence="2" id="KW-1133">Transmembrane helix</keyword>
<dbReference type="Proteomes" id="UP000295601">
    <property type="component" value="Unassembled WGS sequence"/>
</dbReference>
<keyword evidence="4" id="KW-1185">Reference proteome</keyword>
<evidence type="ECO:0000313" key="3">
    <source>
        <dbReference type="EMBL" id="TDP92425.1"/>
    </source>
</evidence>
<feature type="compositionally biased region" description="Basic and acidic residues" evidence="1">
    <location>
        <begin position="65"/>
        <end position="97"/>
    </location>
</feature>
<protein>
    <submittedName>
        <fullName evidence="3">Uncharacterized protein</fullName>
    </submittedName>
</protein>
<gene>
    <name evidence="3" type="ORF">EDF62_1632</name>
</gene>